<proteinExistence type="predicted"/>
<evidence type="ECO:0000256" key="3">
    <source>
        <dbReference type="SAM" id="Phobius"/>
    </source>
</evidence>
<evidence type="ECO:0000313" key="5">
    <source>
        <dbReference type="EMBL" id="KCZ96100.1"/>
    </source>
</evidence>
<dbReference type="InterPro" id="IPR000644">
    <property type="entry name" value="CBS_dom"/>
</dbReference>
<feature type="transmembrane region" description="Helical" evidence="3">
    <location>
        <begin position="153"/>
        <end position="176"/>
    </location>
</feature>
<evidence type="ECO:0000256" key="2">
    <source>
        <dbReference type="SAM" id="MobiDB-lite"/>
    </source>
</evidence>
<dbReference type="PROSITE" id="PS51371">
    <property type="entry name" value="CBS"/>
    <property type="match status" value="2"/>
</dbReference>
<dbReference type="SMART" id="SM00116">
    <property type="entry name" value="CBS"/>
    <property type="match status" value="2"/>
</dbReference>
<reference evidence="5 6" key="1">
    <citation type="submission" date="2013-04" db="EMBL/GenBank/DDBJ databases">
        <title>Hyphomonas hirschiana VP5 Genome Sequencing.</title>
        <authorList>
            <person name="Lai Q."/>
            <person name="Shao Z."/>
        </authorList>
    </citation>
    <scope>NUCLEOTIDE SEQUENCE [LARGE SCALE GENOMIC DNA]</scope>
    <source>
        <strain evidence="5 6">VP5</strain>
    </source>
</reference>
<feature type="region of interest" description="Disordered" evidence="2">
    <location>
        <begin position="185"/>
        <end position="204"/>
    </location>
</feature>
<dbReference type="Gene3D" id="3.10.580.10">
    <property type="entry name" value="CBS-domain"/>
    <property type="match status" value="1"/>
</dbReference>
<dbReference type="EMBL" id="ARYI01000001">
    <property type="protein sequence ID" value="KCZ96100.1"/>
    <property type="molecule type" value="Genomic_DNA"/>
</dbReference>
<keyword evidence="1" id="KW-0129">CBS domain</keyword>
<dbReference type="InterPro" id="IPR058581">
    <property type="entry name" value="TM_HPP"/>
</dbReference>
<dbReference type="InterPro" id="IPR046342">
    <property type="entry name" value="CBS_dom_sf"/>
</dbReference>
<protein>
    <submittedName>
        <fullName evidence="5">HPP family/CBS domain-containing protein</fullName>
    </submittedName>
</protein>
<feature type="transmembrane region" description="Helical" evidence="3">
    <location>
        <begin position="88"/>
        <end position="107"/>
    </location>
</feature>
<dbReference type="AlphaFoldDB" id="A0A059FZQ3"/>
<comment type="caution">
    <text evidence="5">The sequence shown here is derived from an EMBL/GenBank/DDBJ whole genome shotgun (WGS) entry which is preliminary data.</text>
</comment>
<dbReference type="InterPro" id="IPR007065">
    <property type="entry name" value="HPP"/>
</dbReference>
<dbReference type="RefSeq" id="WP_011645989.1">
    <property type="nucleotide sequence ID" value="NZ_ARYI01000001.1"/>
</dbReference>
<evidence type="ECO:0000259" key="4">
    <source>
        <dbReference type="PROSITE" id="PS51371"/>
    </source>
</evidence>
<gene>
    <name evidence="5" type="ORF">HHI_00435</name>
</gene>
<dbReference type="Pfam" id="PF00571">
    <property type="entry name" value="CBS"/>
    <property type="match status" value="2"/>
</dbReference>
<feature type="transmembrane region" description="Helical" evidence="3">
    <location>
        <begin position="33"/>
        <end position="51"/>
    </location>
</feature>
<keyword evidence="6" id="KW-1185">Reference proteome</keyword>
<feature type="domain" description="CBS" evidence="4">
    <location>
        <begin position="339"/>
        <end position="395"/>
    </location>
</feature>
<sequence length="397" mass="41695">MSHPRSLGRLLTNLTHWFGPAMARPRTLEALRAGLGAGLALALSGLLLLAVPDTSASHGVSGFLLIAPLGASAFLLFAVPNSPLAQPWSALAGNTVSALVAVSAVLSGLPEIPAIGVAIGGSVLAMALLRAMHPPGAAVALATVLGAPMVHDLGYRFVLTPVLLDTALLVALAIAWNRLTGRKYPFRQPSDSNPHGTRDRPANQRLGLPAEALADILQRYRLSANIGTEDFGRLLAEAEAEAARLRFDGLTCADIMSRDLATVRPDTALSEVADLFRRHRFKTLPVTGPEGELLGIITQNDLIQRAQGEALAHHAPFGAALAQLLARRRDTPALARDIMSPPGETVLPEQGIGILVRLLADGGKQAAPVLDNGKLTGIVTRSDLLEALARIPLWSPA</sequence>
<dbReference type="SUPFAM" id="SSF54631">
    <property type="entry name" value="CBS-domain pair"/>
    <property type="match status" value="1"/>
</dbReference>
<accession>A0A059FZQ3</accession>
<dbReference type="PANTHER" id="PTHR33741:SF5">
    <property type="entry name" value="TRANSMEMBRANE PROTEIN DDB_G0269096-RELATED"/>
    <property type="match status" value="1"/>
</dbReference>
<keyword evidence="3" id="KW-1133">Transmembrane helix</keyword>
<organism evidence="5 6">
    <name type="scientific">Hyphomonas hirschiana VP5</name>
    <dbReference type="NCBI Taxonomy" id="1280951"/>
    <lineage>
        <taxon>Bacteria</taxon>
        <taxon>Pseudomonadati</taxon>
        <taxon>Pseudomonadota</taxon>
        <taxon>Alphaproteobacteria</taxon>
        <taxon>Hyphomonadales</taxon>
        <taxon>Hyphomonadaceae</taxon>
        <taxon>Hyphomonas</taxon>
    </lineage>
</organism>
<dbReference type="CDD" id="cd04600">
    <property type="entry name" value="CBS_pair_HPP_assoc"/>
    <property type="match status" value="1"/>
</dbReference>
<keyword evidence="3" id="KW-0812">Transmembrane</keyword>
<feature type="transmembrane region" description="Helical" evidence="3">
    <location>
        <begin position="63"/>
        <end position="82"/>
    </location>
</feature>
<dbReference type="PATRIC" id="fig|1280951.3.peg.88"/>
<dbReference type="Pfam" id="PF04982">
    <property type="entry name" value="TM_HPP"/>
    <property type="match status" value="1"/>
</dbReference>
<name>A0A059FZQ3_9PROT</name>
<evidence type="ECO:0000313" key="6">
    <source>
        <dbReference type="Proteomes" id="UP000025061"/>
    </source>
</evidence>
<keyword evidence="3" id="KW-0472">Membrane</keyword>
<evidence type="ECO:0000256" key="1">
    <source>
        <dbReference type="PROSITE-ProRule" id="PRU00703"/>
    </source>
</evidence>
<dbReference type="Proteomes" id="UP000025061">
    <property type="component" value="Unassembled WGS sequence"/>
</dbReference>
<feature type="transmembrane region" description="Helical" evidence="3">
    <location>
        <begin position="114"/>
        <end position="133"/>
    </location>
</feature>
<dbReference type="PANTHER" id="PTHR33741">
    <property type="entry name" value="TRANSMEMBRANE PROTEIN DDB_G0269096-RELATED"/>
    <property type="match status" value="1"/>
</dbReference>
<feature type="domain" description="CBS" evidence="4">
    <location>
        <begin position="256"/>
        <end position="313"/>
    </location>
</feature>